<reference evidence="2 3" key="1">
    <citation type="submission" date="2018-01" db="EMBL/GenBank/DDBJ databases">
        <title>Complete genome sequence of Flavivirga eckloniae ECD14 isolated from seaweed Ecklonia cava.</title>
        <authorList>
            <person name="Lee J.H."/>
            <person name="Baik K.S."/>
            <person name="Seong C.N."/>
        </authorList>
    </citation>
    <scope>NUCLEOTIDE SEQUENCE [LARGE SCALE GENOMIC DNA]</scope>
    <source>
        <strain evidence="2 3">ECD14</strain>
    </source>
</reference>
<dbReference type="EMBL" id="CP025791">
    <property type="protein sequence ID" value="AUP77675.1"/>
    <property type="molecule type" value="Genomic_DNA"/>
</dbReference>
<name>A0A2K9PKW6_9FLAO</name>
<dbReference type="RefSeq" id="WP_102754334.1">
    <property type="nucleotide sequence ID" value="NZ_CP025791.1"/>
</dbReference>
<proteinExistence type="predicted"/>
<dbReference type="Proteomes" id="UP000235826">
    <property type="component" value="Chromosome"/>
</dbReference>
<dbReference type="PANTHER" id="PTHR43283:SF7">
    <property type="entry name" value="BETA-LACTAMASE-RELATED DOMAIN-CONTAINING PROTEIN"/>
    <property type="match status" value="1"/>
</dbReference>
<dbReference type="KEGG" id="fek:C1H87_02670"/>
<dbReference type="InterPro" id="IPR012338">
    <property type="entry name" value="Beta-lactam/transpept-like"/>
</dbReference>
<dbReference type="InterPro" id="IPR050789">
    <property type="entry name" value="Diverse_Enzym_Activities"/>
</dbReference>
<sequence>MKYFCHTFFLLIILGFISCKNPSQKKTEITENATPESLGISSQAILDFINAAEKELPNSLHSFYMLRHGKEVASGWWDPYEQEAPHSLYSLSKSFTSTAIGIAQEEGLLSINDSVISFFPEETPDSISPNLKAMRIRDLLKMNSGHNLEPWAATTQNKESWVKGFLSAKVEHKPGTHFVYNSMATFMLSAIITKVTGERLRDYLMPRLFDPLKIENPTWDQNVNGIDFGGWGLHLRTEDIAKFGQLYLQKGKWNDVQLVPEAWVEEATSFQTSNGSDPNSDWEQGYGYQFWMCRHGFYRGDGAFGQFCIVMPEQDAVLAMTSGTQNMKKIMNLAWDHLLPAFKNEPLKQNDSLLQILREKTANLKLSPVEGEKTSSKAEEISGETYTLDNNNWGLQNITFNMTGDEKSIVFKSADSTYTLPIGFGEYQEGYYKFSEIGKQSVATSAAWITKDTLQLMMYIDETPHAYTAKVSFGENKMTMERELNVFFGETKQKPLEGKTMK</sequence>
<protein>
    <submittedName>
        <fullName evidence="2">Serine hydrolase</fullName>
    </submittedName>
</protein>
<dbReference type="PANTHER" id="PTHR43283">
    <property type="entry name" value="BETA-LACTAMASE-RELATED"/>
    <property type="match status" value="1"/>
</dbReference>
<evidence type="ECO:0000313" key="2">
    <source>
        <dbReference type="EMBL" id="AUP77675.1"/>
    </source>
</evidence>
<keyword evidence="3" id="KW-1185">Reference proteome</keyword>
<gene>
    <name evidence="2" type="ORF">C1H87_02670</name>
</gene>
<dbReference type="SUPFAM" id="SSF56601">
    <property type="entry name" value="beta-lactamase/transpeptidase-like"/>
    <property type="match status" value="1"/>
</dbReference>
<evidence type="ECO:0000259" key="1">
    <source>
        <dbReference type="Pfam" id="PF00144"/>
    </source>
</evidence>
<dbReference type="PROSITE" id="PS51257">
    <property type="entry name" value="PROKAR_LIPOPROTEIN"/>
    <property type="match status" value="1"/>
</dbReference>
<organism evidence="2 3">
    <name type="scientific">Flavivirga eckloniae</name>
    <dbReference type="NCBI Taxonomy" id="1803846"/>
    <lineage>
        <taxon>Bacteria</taxon>
        <taxon>Pseudomonadati</taxon>
        <taxon>Bacteroidota</taxon>
        <taxon>Flavobacteriia</taxon>
        <taxon>Flavobacteriales</taxon>
        <taxon>Flavobacteriaceae</taxon>
        <taxon>Flavivirga</taxon>
    </lineage>
</organism>
<dbReference type="GO" id="GO:0016787">
    <property type="term" value="F:hydrolase activity"/>
    <property type="evidence" value="ECO:0007669"/>
    <property type="project" value="UniProtKB-KW"/>
</dbReference>
<dbReference type="InterPro" id="IPR001466">
    <property type="entry name" value="Beta-lactam-related"/>
</dbReference>
<keyword evidence="2" id="KW-0378">Hydrolase</keyword>
<dbReference type="Pfam" id="PF00144">
    <property type="entry name" value="Beta-lactamase"/>
    <property type="match status" value="1"/>
</dbReference>
<accession>A0A2K9PKW6</accession>
<feature type="domain" description="Beta-lactamase-related" evidence="1">
    <location>
        <begin position="65"/>
        <end position="326"/>
    </location>
</feature>
<evidence type="ECO:0000313" key="3">
    <source>
        <dbReference type="Proteomes" id="UP000235826"/>
    </source>
</evidence>
<dbReference type="AlphaFoldDB" id="A0A2K9PKW6"/>
<dbReference type="OrthoDB" id="9773047at2"/>
<dbReference type="Gene3D" id="3.40.710.10">
    <property type="entry name" value="DD-peptidase/beta-lactamase superfamily"/>
    <property type="match status" value="1"/>
</dbReference>